<name>A0A0A9BMV0_ARUDO</name>
<protein>
    <submittedName>
        <fullName evidence="1">Uncharacterized protein</fullName>
    </submittedName>
</protein>
<organism evidence="1">
    <name type="scientific">Arundo donax</name>
    <name type="common">Giant reed</name>
    <name type="synonym">Donax arundinaceus</name>
    <dbReference type="NCBI Taxonomy" id="35708"/>
    <lineage>
        <taxon>Eukaryota</taxon>
        <taxon>Viridiplantae</taxon>
        <taxon>Streptophyta</taxon>
        <taxon>Embryophyta</taxon>
        <taxon>Tracheophyta</taxon>
        <taxon>Spermatophyta</taxon>
        <taxon>Magnoliopsida</taxon>
        <taxon>Liliopsida</taxon>
        <taxon>Poales</taxon>
        <taxon>Poaceae</taxon>
        <taxon>PACMAD clade</taxon>
        <taxon>Arundinoideae</taxon>
        <taxon>Arundineae</taxon>
        <taxon>Arundo</taxon>
    </lineage>
</organism>
<dbReference type="EMBL" id="GBRH01237313">
    <property type="protein sequence ID" value="JAD60582.1"/>
    <property type="molecule type" value="Transcribed_RNA"/>
</dbReference>
<proteinExistence type="predicted"/>
<reference evidence="1" key="2">
    <citation type="journal article" date="2015" name="Data Brief">
        <title>Shoot transcriptome of the giant reed, Arundo donax.</title>
        <authorList>
            <person name="Barrero R.A."/>
            <person name="Guerrero F.D."/>
            <person name="Moolhuijzen P."/>
            <person name="Goolsby J.A."/>
            <person name="Tidwell J."/>
            <person name="Bellgard S.E."/>
            <person name="Bellgard M.I."/>
        </authorList>
    </citation>
    <scope>NUCLEOTIDE SEQUENCE</scope>
    <source>
        <tissue evidence="1">Shoot tissue taken approximately 20 cm above the soil surface</tissue>
    </source>
</reference>
<reference evidence="1" key="1">
    <citation type="submission" date="2014-09" db="EMBL/GenBank/DDBJ databases">
        <authorList>
            <person name="Magalhaes I.L.F."/>
            <person name="Oliveira U."/>
            <person name="Santos F.R."/>
            <person name="Vidigal T.H.D.A."/>
            <person name="Brescovit A.D."/>
            <person name="Santos A.J."/>
        </authorList>
    </citation>
    <scope>NUCLEOTIDE SEQUENCE</scope>
    <source>
        <tissue evidence="1">Shoot tissue taken approximately 20 cm above the soil surface</tissue>
    </source>
</reference>
<evidence type="ECO:0000313" key="1">
    <source>
        <dbReference type="EMBL" id="JAD60582.1"/>
    </source>
</evidence>
<sequence length="66" mass="7828">MEKDFTRNVTIEEDRPILSTPSLSSLLAAFSYHIVQVLFRLVHPLCDYIPHLPNRRRISWNHPSLW</sequence>
<dbReference type="AlphaFoldDB" id="A0A0A9BMV0"/>
<accession>A0A0A9BMV0</accession>